<dbReference type="OrthoDB" id="8065733at2759"/>
<proteinExistence type="predicted"/>
<dbReference type="PANTHER" id="PTHR47331">
    <property type="entry name" value="PHD-TYPE DOMAIN-CONTAINING PROTEIN"/>
    <property type="match status" value="1"/>
</dbReference>
<evidence type="ECO:0000313" key="3">
    <source>
        <dbReference type="Proteomes" id="UP001152795"/>
    </source>
</evidence>
<feature type="compositionally biased region" description="Basic and acidic residues" evidence="1">
    <location>
        <begin position="1"/>
        <end position="20"/>
    </location>
</feature>
<sequence length="125" mass="14245">MLQKWHSDAAELESDVKEDGETTYAKESIGTTPLETKLLGLGWNKSEDTLSVTFPSNENEVTKRIVLRTMAKIYDPQGLAAPILLTAKVIFRDICDSKLGWDADLPEELKRRWEKCQEQYLEKSV</sequence>
<dbReference type="AlphaFoldDB" id="A0A7D9IM29"/>
<name>A0A7D9IM29_PARCT</name>
<gene>
    <name evidence="2" type="ORF">PACLA_8A021453</name>
</gene>
<evidence type="ECO:0000313" key="2">
    <source>
        <dbReference type="EMBL" id="CAB4013784.1"/>
    </source>
</evidence>
<keyword evidence="3" id="KW-1185">Reference proteome</keyword>
<organism evidence="2 3">
    <name type="scientific">Paramuricea clavata</name>
    <name type="common">Red gorgonian</name>
    <name type="synonym">Violescent sea-whip</name>
    <dbReference type="NCBI Taxonomy" id="317549"/>
    <lineage>
        <taxon>Eukaryota</taxon>
        <taxon>Metazoa</taxon>
        <taxon>Cnidaria</taxon>
        <taxon>Anthozoa</taxon>
        <taxon>Octocorallia</taxon>
        <taxon>Malacalcyonacea</taxon>
        <taxon>Plexauridae</taxon>
        <taxon>Paramuricea</taxon>
    </lineage>
</organism>
<dbReference type="InterPro" id="IPR008042">
    <property type="entry name" value="Retrotrans_Pao"/>
</dbReference>
<accession>A0A7D9IM29</accession>
<comment type="caution">
    <text evidence="2">The sequence shown here is derived from an EMBL/GenBank/DDBJ whole genome shotgun (WGS) entry which is preliminary data.</text>
</comment>
<reference evidence="2" key="1">
    <citation type="submission" date="2020-04" db="EMBL/GenBank/DDBJ databases">
        <authorList>
            <person name="Alioto T."/>
            <person name="Alioto T."/>
            <person name="Gomez Garrido J."/>
        </authorList>
    </citation>
    <scope>NUCLEOTIDE SEQUENCE</scope>
    <source>
        <strain evidence="2">A484AB</strain>
    </source>
</reference>
<evidence type="ECO:0000256" key="1">
    <source>
        <dbReference type="SAM" id="MobiDB-lite"/>
    </source>
</evidence>
<dbReference type="EMBL" id="CACRXK020008020">
    <property type="protein sequence ID" value="CAB4013784.1"/>
    <property type="molecule type" value="Genomic_DNA"/>
</dbReference>
<protein>
    <submittedName>
        <fullName evidence="2">Uncharacterized protein</fullName>
    </submittedName>
</protein>
<feature type="region of interest" description="Disordered" evidence="1">
    <location>
        <begin position="1"/>
        <end position="28"/>
    </location>
</feature>
<dbReference type="Proteomes" id="UP001152795">
    <property type="component" value="Unassembled WGS sequence"/>
</dbReference>
<dbReference type="Pfam" id="PF05380">
    <property type="entry name" value="Peptidase_A17"/>
    <property type="match status" value="1"/>
</dbReference>